<evidence type="ECO:0000313" key="2">
    <source>
        <dbReference type="Proteomes" id="UP001151699"/>
    </source>
</evidence>
<name>A0A9Q0MVY4_9DIPT</name>
<comment type="caution">
    <text evidence="1">The sequence shown here is derived from an EMBL/GenBank/DDBJ whole genome shotgun (WGS) entry which is preliminary data.</text>
</comment>
<proteinExistence type="predicted"/>
<keyword evidence="2" id="KW-1185">Reference proteome</keyword>
<dbReference type="AlphaFoldDB" id="A0A9Q0MVY4"/>
<feature type="non-terminal residue" evidence="1">
    <location>
        <position position="63"/>
    </location>
</feature>
<reference evidence="1" key="1">
    <citation type="submission" date="2022-07" db="EMBL/GenBank/DDBJ databases">
        <authorList>
            <person name="Trinca V."/>
            <person name="Uliana J.V.C."/>
            <person name="Torres T.T."/>
            <person name="Ward R.J."/>
            <person name="Monesi N."/>
        </authorList>
    </citation>
    <scope>NUCLEOTIDE SEQUENCE</scope>
    <source>
        <strain evidence="1">HSMRA1968</strain>
        <tissue evidence="1">Whole embryos</tissue>
    </source>
</reference>
<protein>
    <submittedName>
        <fullName evidence="1">Uncharacterized protein</fullName>
    </submittedName>
</protein>
<accession>A0A9Q0MVY4</accession>
<evidence type="ECO:0000313" key="1">
    <source>
        <dbReference type="EMBL" id="KAJ6638135.1"/>
    </source>
</evidence>
<organism evidence="1 2">
    <name type="scientific">Pseudolycoriella hygida</name>
    <dbReference type="NCBI Taxonomy" id="35572"/>
    <lineage>
        <taxon>Eukaryota</taxon>
        <taxon>Metazoa</taxon>
        <taxon>Ecdysozoa</taxon>
        <taxon>Arthropoda</taxon>
        <taxon>Hexapoda</taxon>
        <taxon>Insecta</taxon>
        <taxon>Pterygota</taxon>
        <taxon>Neoptera</taxon>
        <taxon>Endopterygota</taxon>
        <taxon>Diptera</taxon>
        <taxon>Nematocera</taxon>
        <taxon>Sciaroidea</taxon>
        <taxon>Sciaridae</taxon>
        <taxon>Pseudolycoriella</taxon>
    </lineage>
</organism>
<dbReference type="Proteomes" id="UP001151699">
    <property type="component" value="Chromosome X"/>
</dbReference>
<gene>
    <name evidence="1" type="ORF">Bhyg_10868</name>
</gene>
<dbReference type="EMBL" id="WJQU01000003">
    <property type="protein sequence ID" value="KAJ6638135.1"/>
    <property type="molecule type" value="Genomic_DNA"/>
</dbReference>
<sequence>MVEFNAWACENVVHDFIPKTYGFFIKFRKATTRENKRRILDEKLFNRSLFGKITSTKRTKLEW</sequence>